<dbReference type="Pfam" id="PF18426">
    <property type="entry name" value="Tli4_C"/>
    <property type="match status" value="1"/>
</dbReference>
<name>B2AGP1_CUPTR</name>
<dbReference type="EMBL" id="CU633749">
    <property type="protein sequence ID" value="CAP62940.1"/>
    <property type="molecule type" value="Genomic_DNA"/>
</dbReference>
<keyword evidence="5" id="KW-1185">Reference proteome</keyword>
<dbReference type="InterPro" id="IPR040761">
    <property type="entry name" value="Tli4_N"/>
</dbReference>
<dbReference type="Pfam" id="PF18443">
    <property type="entry name" value="Tli4_N"/>
    <property type="match status" value="1"/>
</dbReference>
<protein>
    <recommendedName>
        <fullName evidence="6">Tle cognate immunity protein 4 C-terminal domain-containing protein</fullName>
    </recommendedName>
</protein>
<dbReference type="KEGG" id="cti:RALTA_A0270"/>
<feature type="domain" description="Tle cognate immunity protein 4 C-terminal" evidence="2">
    <location>
        <begin position="176"/>
        <end position="338"/>
    </location>
</feature>
<dbReference type="Proteomes" id="UP000001692">
    <property type="component" value="Chromosome 1"/>
</dbReference>
<keyword evidence="1" id="KW-0732">Signal</keyword>
<evidence type="ECO:0000259" key="3">
    <source>
        <dbReference type="Pfam" id="PF18443"/>
    </source>
</evidence>
<gene>
    <name evidence="4" type="ordered locus">RALTA_A0270</name>
</gene>
<organism evidence="4 5">
    <name type="scientific">Cupriavidus taiwanensis (strain DSM 17343 / BCRC 17206 / CCUG 44338 / CIP 107171 / LMG 19424 / R1)</name>
    <name type="common">Ralstonia taiwanensis (strain LMG 19424)</name>
    <dbReference type="NCBI Taxonomy" id="977880"/>
    <lineage>
        <taxon>Bacteria</taxon>
        <taxon>Pseudomonadati</taxon>
        <taxon>Pseudomonadota</taxon>
        <taxon>Betaproteobacteria</taxon>
        <taxon>Burkholderiales</taxon>
        <taxon>Burkholderiaceae</taxon>
        <taxon>Cupriavidus</taxon>
    </lineage>
</organism>
<reference evidence="4 5" key="1">
    <citation type="journal article" date="2008" name="Genome Res.">
        <title>Genome sequence of the beta-rhizobium Cupriavidus taiwanensis and comparative genomics of rhizobia.</title>
        <authorList>
            <person name="Amadou C."/>
            <person name="Pascal G."/>
            <person name="Mangenot S."/>
            <person name="Glew M."/>
            <person name="Bontemps C."/>
            <person name="Capela D."/>
            <person name="Carrere S."/>
            <person name="Cruveiller S."/>
            <person name="Dossat C."/>
            <person name="Lajus A."/>
            <person name="Marchetti M."/>
            <person name="Poinsot V."/>
            <person name="Rouy Z."/>
            <person name="Servin B."/>
            <person name="Saad M."/>
            <person name="Schenowitz C."/>
            <person name="Barbe V."/>
            <person name="Batut J."/>
            <person name="Medigue C."/>
            <person name="Masson-Boivin C."/>
        </authorList>
    </citation>
    <scope>NUCLEOTIDE SEQUENCE [LARGE SCALE GENOMIC DNA]</scope>
    <source>
        <strain evidence="5">DSM 17343 / BCRC 17206 / CCUG 44338 / CIP 107171 / LMG 19424 / R1</strain>
    </source>
</reference>
<evidence type="ECO:0000259" key="2">
    <source>
        <dbReference type="Pfam" id="PF18426"/>
    </source>
</evidence>
<evidence type="ECO:0000313" key="5">
    <source>
        <dbReference type="Proteomes" id="UP000001692"/>
    </source>
</evidence>
<feature type="signal peptide" evidence="1">
    <location>
        <begin position="1"/>
        <end position="27"/>
    </location>
</feature>
<proteinExistence type="predicted"/>
<dbReference type="eggNOG" id="ENOG502ZBEK">
    <property type="taxonomic scope" value="Bacteria"/>
</dbReference>
<dbReference type="BioCyc" id="CTAI977880:RALTA_RS01325-MONOMER"/>
<feature type="domain" description="Tle cognate immunity protein 4 N-terminal" evidence="3">
    <location>
        <begin position="43"/>
        <end position="109"/>
    </location>
</feature>
<feature type="chain" id="PRO_5002773477" description="Tle cognate immunity protein 4 C-terminal domain-containing protein" evidence="1">
    <location>
        <begin position="28"/>
        <end position="340"/>
    </location>
</feature>
<dbReference type="AlphaFoldDB" id="B2AGP1"/>
<dbReference type="InterPro" id="IPR041290">
    <property type="entry name" value="Tli4_C"/>
</dbReference>
<evidence type="ECO:0000313" key="4">
    <source>
        <dbReference type="EMBL" id="CAP62940.1"/>
    </source>
</evidence>
<dbReference type="HOGENOM" id="CLU_048559_0_0_4"/>
<accession>B2AGP1</accession>
<evidence type="ECO:0008006" key="6">
    <source>
        <dbReference type="Google" id="ProtNLM"/>
    </source>
</evidence>
<evidence type="ECO:0000256" key="1">
    <source>
        <dbReference type="SAM" id="SignalP"/>
    </source>
</evidence>
<sequence>MVRSRTRSCSLAAAVFTLALSASIAGAQTTATHLIVSTEGWSTHCFGRYLIDLPPQANARASYKLWGADIERLTVPNAASLQGKVEQRTIALQSMAHDTAGSMLVRRIDHGNGSTSLLSWSSPRRTILMYEEAYLATTSPWQAFKYSGDISASRQAMAVAFLNTLAANIRSRADNEIPTGPGFCIDKGFIAGNDYRSESVQVGITLPQHPNAFISFDASTGAEEDRLLERVDNFLSKAVLGPLAGLKVLRKRERNVGTIPAEEYATAATGNGQRVYVFAWESQGKNKSLSEQNVTAGLHVLEQPVDSPQTPYQPAFQSDDEALQLWDAIIDSIRLRPGAV</sequence>